<dbReference type="Proteomes" id="UP000185279">
    <property type="component" value="Segment"/>
</dbReference>
<dbReference type="Proteomes" id="UP000185278">
    <property type="component" value="Segment"/>
</dbReference>
<evidence type="ECO:0000313" key="2">
    <source>
        <dbReference type="EMBL" id="AIX22864.1"/>
    </source>
</evidence>
<sequence length="43" mass="4837">MTLAHVLLFGSLPFICATIYFGHRKGENVYYESDKYDGNGTAH</sequence>
<name>A0A0E3FAI4_9CAUD</name>
<accession>A0A0E3FAI4</accession>
<protein>
    <submittedName>
        <fullName evidence="2">Uncharacterized protein</fullName>
    </submittedName>
</protein>
<gene>
    <name evidence="1" type="ORF">Syn7803C43_97</name>
    <name evidence="2" type="ORF">Syn7803C98_96</name>
    <name evidence="3" type="ORF">Syn7803US88_96</name>
</gene>
<evidence type="ECO:0000313" key="5">
    <source>
        <dbReference type="Proteomes" id="UP000185279"/>
    </source>
</evidence>
<dbReference type="EMBL" id="KJ019128">
    <property type="protein sequence ID" value="AIX38097.1"/>
    <property type="molecule type" value="Genomic_DNA"/>
</dbReference>
<evidence type="ECO:0000313" key="4">
    <source>
        <dbReference type="Proteomes" id="UP000185278"/>
    </source>
</evidence>
<organism evidence="2 4">
    <name type="scientific">Synechococcus phage ACG-2014c</name>
    <dbReference type="NCBI Taxonomy" id="1079998"/>
    <lineage>
        <taxon>Viruses</taxon>
        <taxon>Duplodnaviria</taxon>
        <taxon>Heunggongvirae</taxon>
        <taxon>Uroviricota</taxon>
        <taxon>Caudoviricetes</taxon>
        <taxon>Pantevenvirales</taxon>
        <taxon>Kyanoviridae</taxon>
        <taxon>Namakavirus</taxon>
        <taxon>Namakavirus smbcm6</taxon>
    </lineage>
</organism>
<evidence type="ECO:0000313" key="3">
    <source>
        <dbReference type="EMBL" id="AIX38097.1"/>
    </source>
</evidence>
<evidence type="ECO:0000313" key="1">
    <source>
        <dbReference type="EMBL" id="AIX14492.1"/>
    </source>
</evidence>
<reference evidence="4 5" key="1">
    <citation type="submission" date="2013-12" db="EMBL/GenBank/DDBJ databases">
        <title>Ecological redundancy of diverse viral populations within a natural community.</title>
        <authorList>
            <person name="Gregory A.C."/>
            <person name="LaButti K."/>
            <person name="Copeland A."/>
            <person name="Woyke T."/>
            <person name="Sullivan M.B."/>
        </authorList>
    </citation>
    <scope>NUCLEOTIDE SEQUENCE [LARGE SCALE GENOMIC DNA]</scope>
    <source>
        <strain evidence="1">Syn7803C43</strain>
        <strain evidence="2">Syn7803C98</strain>
        <strain evidence="3">Syn7803US88</strain>
    </source>
</reference>
<dbReference type="Proteomes" id="UP000185280">
    <property type="component" value="Segment"/>
</dbReference>
<dbReference type="OrthoDB" id="29134at10239"/>
<dbReference type="EMBL" id="KJ019027">
    <property type="protein sequence ID" value="AIX14492.1"/>
    <property type="molecule type" value="Genomic_DNA"/>
</dbReference>
<proteinExistence type="predicted"/>
<dbReference type="RefSeq" id="YP_007001824.1">
    <property type="nucleotide sequence ID" value="NC_019444.1"/>
</dbReference>
<dbReference type="EMBL" id="KJ019064">
    <property type="protein sequence ID" value="AIX22864.1"/>
    <property type="molecule type" value="Genomic_DNA"/>
</dbReference>